<proteinExistence type="predicted"/>
<evidence type="ECO:0000313" key="3">
    <source>
        <dbReference type="Proteomes" id="UP000576393"/>
    </source>
</evidence>
<keyword evidence="3" id="KW-1185">Reference proteome</keyword>
<evidence type="ECO:0000313" key="2">
    <source>
        <dbReference type="EMBL" id="NYF41375.1"/>
    </source>
</evidence>
<dbReference type="AlphaFoldDB" id="A0A852V5Y5"/>
<reference evidence="2 3" key="1">
    <citation type="submission" date="2020-07" db="EMBL/GenBank/DDBJ databases">
        <title>Sequencing the genomes of 1000 actinobacteria strains.</title>
        <authorList>
            <person name="Klenk H.-P."/>
        </authorList>
    </citation>
    <scope>NUCLEOTIDE SEQUENCE [LARGE SCALE GENOMIC DNA]</scope>
    <source>
        <strain evidence="2 3">DSM 45763</strain>
    </source>
</reference>
<name>A0A852V5Y5_9ACTN</name>
<accession>A0A852V5Y5</accession>
<dbReference type="EMBL" id="JACCCO010000001">
    <property type="protein sequence ID" value="NYF41375.1"/>
    <property type="molecule type" value="Genomic_DNA"/>
</dbReference>
<protein>
    <recommendedName>
        <fullName evidence="4">Excreted virulence factor EspC, type VII ESX diderm</fullName>
    </recommendedName>
</protein>
<dbReference type="Proteomes" id="UP000576393">
    <property type="component" value="Unassembled WGS sequence"/>
</dbReference>
<organism evidence="2 3">
    <name type="scientific">Streptosporangium sandarakinum</name>
    <dbReference type="NCBI Taxonomy" id="1260955"/>
    <lineage>
        <taxon>Bacteria</taxon>
        <taxon>Bacillati</taxon>
        <taxon>Actinomycetota</taxon>
        <taxon>Actinomycetes</taxon>
        <taxon>Streptosporangiales</taxon>
        <taxon>Streptosporangiaceae</taxon>
        <taxon>Streptosporangium</taxon>
    </lineage>
</organism>
<evidence type="ECO:0000256" key="1">
    <source>
        <dbReference type="SAM" id="MobiDB-lite"/>
    </source>
</evidence>
<sequence>MTEPSPGRPVVPMKVDHDQLENVVAPGFQVAGGDLREAVTRAASALAALGPLPADEETDRRFLQWFTPKRDQMLELTSDLAGAYGDIGEGLLMTGRNVWNVDWGLAEDLAKVPDYTADGPPLGPPPGTASPGPVPGPAPAPPAAPPSGRAPTSAPGPTPGPIPDRNGR</sequence>
<feature type="region of interest" description="Disordered" evidence="1">
    <location>
        <begin position="115"/>
        <end position="168"/>
    </location>
</feature>
<evidence type="ECO:0008006" key="4">
    <source>
        <dbReference type="Google" id="ProtNLM"/>
    </source>
</evidence>
<dbReference type="RefSeq" id="WP_179822101.1">
    <property type="nucleotide sequence ID" value="NZ_JACCCO010000001.1"/>
</dbReference>
<feature type="compositionally biased region" description="Pro residues" evidence="1">
    <location>
        <begin position="121"/>
        <end position="145"/>
    </location>
</feature>
<gene>
    <name evidence="2" type="ORF">HDA43_003534</name>
</gene>
<comment type="caution">
    <text evidence="2">The sequence shown here is derived from an EMBL/GenBank/DDBJ whole genome shotgun (WGS) entry which is preliminary data.</text>
</comment>